<name>A0A7X5U857_9GAMM</name>
<evidence type="ECO:0000313" key="1">
    <source>
        <dbReference type="EMBL" id="NII05483.1"/>
    </source>
</evidence>
<organism evidence="1 2">
    <name type="scientific">Luteibacter anthropi</name>
    <dbReference type="NCBI Taxonomy" id="564369"/>
    <lineage>
        <taxon>Bacteria</taxon>
        <taxon>Pseudomonadati</taxon>
        <taxon>Pseudomonadota</taxon>
        <taxon>Gammaproteobacteria</taxon>
        <taxon>Lysobacterales</taxon>
        <taxon>Rhodanobacteraceae</taxon>
        <taxon>Luteibacter</taxon>
    </lineage>
</organism>
<dbReference type="Proteomes" id="UP000490980">
    <property type="component" value="Unassembled WGS sequence"/>
</dbReference>
<dbReference type="Pfam" id="PF13289">
    <property type="entry name" value="SIR2_2"/>
    <property type="match status" value="1"/>
</dbReference>
<dbReference type="InterPro" id="IPR029035">
    <property type="entry name" value="DHS-like_NAD/FAD-binding_dom"/>
</dbReference>
<dbReference type="EMBL" id="JAARLZ010000002">
    <property type="protein sequence ID" value="NII05483.1"/>
    <property type="molecule type" value="Genomic_DNA"/>
</dbReference>
<comment type="caution">
    <text evidence="1">The sequence shown here is derived from an EMBL/GenBank/DDBJ whole genome shotgun (WGS) entry which is preliminary data.</text>
</comment>
<dbReference type="SUPFAM" id="SSF52467">
    <property type="entry name" value="DHS-like NAD/FAD-binding domain"/>
    <property type="match status" value="1"/>
</dbReference>
<proteinExistence type="predicted"/>
<accession>A0A7X5U857</accession>
<sequence>MNVEKSHRMKARTFSDVFALQPERYAWLLGAGASASSGIPTGYDMITDFKARIFCRENKLSPKQIDATDPLWAQRIARFFATQNILPPPGDPSEYARAFEVYLPTEADRRRYIDDKVSLGRPSFAHKVLGALLVSGKTPCVFTTNFDSVIETAATLARHHGDANNGKDLTVSAIDDRDRALRVVEEGTWPLLVKLHGDFRSVELKNTEAELARQDAALRNVLVDCAQRFGLIVMGYSGRDASVMAALESVLEEAHPYPAGIYWCTPFPSQLLPAVSAFLKRAAAAGVTVHVIEAATFDEFAGDLNEVVTFSDALADFVGAPTSASAPHAMPMPMPRSEARETPVLRCTALPLGALPAEARCFRLATEISLTEIRKALRAARARVIVARAARDYAAIGSDADLLAALAAYGPELVGTVALNPQGDSWARGLIYDALIYALCNRRPLMRRLHRNGHSILVHAGRPEDSAEVVARRKQALAPLSEAYGSAVSGRDPGLKWDFAEGIEVRLDQADGRWWCVFDPMTHLEVPVYEVPRHDGNGTHRVMAPADREKAANWRRERWVRRYNKQWGPMLDAWSSLLAGPTGRCQPFHLSDGDGINPTLDIGFKTAWSRPSHTHPSFR</sequence>
<reference evidence="1 2" key="1">
    <citation type="submission" date="2020-03" db="EMBL/GenBank/DDBJ databases">
        <authorList>
            <person name="Lai Q."/>
        </authorList>
    </citation>
    <scope>NUCLEOTIDE SEQUENCE [LARGE SCALE GENOMIC DNA]</scope>
    <source>
        <strain evidence="1 2">CCUG 25036</strain>
    </source>
</reference>
<gene>
    <name evidence="1" type="ORF">HBF25_03650</name>
</gene>
<dbReference type="RefSeq" id="WP_166946589.1">
    <property type="nucleotide sequence ID" value="NZ_JAARLZ010000002.1"/>
</dbReference>
<evidence type="ECO:0000313" key="2">
    <source>
        <dbReference type="Proteomes" id="UP000490980"/>
    </source>
</evidence>
<protein>
    <submittedName>
        <fullName evidence="1">SIR2 family protein</fullName>
    </submittedName>
</protein>
<keyword evidence="2" id="KW-1185">Reference proteome</keyword>
<dbReference type="Gene3D" id="3.40.50.1220">
    <property type="entry name" value="TPP-binding domain"/>
    <property type="match status" value="1"/>
</dbReference>
<dbReference type="AlphaFoldDB" id="A0A7X5U857"/>